<dbReference type="Gene3D" id="1.25.40.10">
    <property type="entry name" value="Tetratricopeptide repeat domain"/>
    <property type="match status" value="1"/>
</dbReference>
<dbReference type="OrthoDB" id="291546at2"/>
<dbReference type="AlphaFoldDB" id="L0DMY8"/>
<dbReference type="STRING" id="886293.Sinac_6670"/>
<protein>
    <recommendedName>
        <fullName evidence="4">Tetratricopeptide repeat protein</fullName>
    </recommendedName>
</protein>
<evidence type="ECO:0000313" key="3">
    <source>
        <dbReference type="Proteomes" id="UP000010798"/>
    </source>
</evidence>
<accession>L0DMY8</accession>
<dbReference type="EMBL" id="CP003364">
    <property type="protein sequence ID" value="AGA30744.1"/>
    <property type="molecule type" value="Genomic_DNA"/>
</dbReference>
<evidence type="ECO:0000256" key="1">
    <source>
        <dbReference type="SAM" id="MobiDB-lite"/>
    </source>
</evidence>
<dbReference type="HOGENOM" id="CLU_711509_0_0_0"/>
<gene>
    <name evidence="2" type="ordered locus">Sinac_6670</name>
</gene>
<dbReference type="eggNOG" id="COG4676">
    <property type="taxonomic scope" value="Bacteria"/>
</dbReference>
<dbReference type="KEGG" id="saci:Sinac_6670"/>
<dbReference type="RefSeq" id="WP_015249824.1">
    <property type="nucleotide sequence ID" value="NC_019892.1"/>
</dbReference>
<dbReference type="Proteomes" id="UP000010798">
    <property type="component" value="Chromosome"/>
</dbReference>
<sequence>MKTQKRSASTAQYWQNYYRTHQESSKDLKEKVTLLNLNKKSQDVEAVLKGFLTFHSKDAEPWMYEALALAIKMNKGSDKDFKTSLGFAADMAQRSHNPNHLVSVADVMLLNGEYDRVGKLLDEAAEKIPHRSEPLIMMINLAQKTKDPERMAMAIEKLFSLGWPGFDEKVRRDARQQAETLAKSLREEGRTSEAETLLARVTDAEYRDVFVRLTWTGDASLGLMVEEPLGATARDIMPRTVFGGAVIKEGYGSHPESVYVCPRGFDGDYTIRIETIYNNPDKPALEATLELITHEGTADEKKETKTIQVSKTPDPVVVHLKGGHRKTVLPFLAPPTLPSPSPAPGQTKGKGTTKDSGQPSGEARSEPESSKAIKVEPAQPAGVKERPR</sequence>
<feature type="compositionally biased region" description="Basic and acidic residues" evidence="1">
    <location>
        <begin position="363"/>
        <end position="374"/>
    </location>
</feature>
<name>L0DMY8_SINAD</name>
<reference evidence="2 3" key="1">
    <citation type="submission" date="2012-02" db="EMBL/GenBank/DDBJ databases">
        <title>Complete sequence of chromosome of Singulisphaera acidiphila DSM 18658.</title>
        <authorList>
            <consortium name="US DOE Joint Genome Institute (JGI-PGF)"/>
            <person name="Lucas S."/>
            <person name="Copeland A."/>
            <person name="Lapidus A."/>
            <person name="Glavina del Rio T."/>
            <person name="Dalin E."/>
            <person name="Tice H."/>
            <person name="Bruce D."/>
            <person name="Goodwin L."/>
            <person name="Pitluck S."/>
            <person name="Peters L."/>
            <person name="Ovchinnikova G."/>
            <person name="Chertkov O."/>
            <person name="Kyrpides N."/>
            <person name="Mavromatis K."/>
            <person name="Ivanova N."/>
            <person name="Brettin T."/>
            <person name="Detter J.C."/>
            <person name="Han C."/>
            <person name="Larimer F."/>
            <person name="Land M."/>
            <person name="Hauser L."/>
            <person name="Markowitz V."/>
            <person name="Cheng J.-F."/>
            <person name="Hugenholtz P."/>
            <person name="Woyke T."/>
            <person name="Wu D."/>
            <person name="Tindall B."/>
            <person name="Pomrenke H."/>
            <person name="Brambilla E."/>
            <person name="Klenk H.-P."/>
            <person name="Eisen J.A."/>
        </authorList>
    </citation>
    <scope>NUCLEOTIDE SEQUENCE [LARGE SCALE GENOMIC DNA]</scope>
    <source>
        <strain evidence="3">ATCC BAA-1392 / DSM 18658 / VKM B-2454 / MOB10</strain>
    </source>
</reference>
<keyword evidence="3" id="KW-1185">Reference proteome</keyword>
<evidence type="ECO:0008006" key="4">
    <source>
        <dbReference type="Google" id="ProtNLM"/>
    </source>
</evidence>
<dbReference type="InterPro" id="IPR011990">
    <property type="entry name" value="TPR-like_helical_dom_sf"/>
</dbReference>
<proteinExistence type="predicted"/>
<feature type="region of interest" description="Disordered" evidence="1">
    <location>
        <begin position="329"/>
        <end position="388"/>
    </location>
</feature>
<evidence type="ECO:0000313" key="2">
    <source>
        <dbReference type="EMBL" id="AGA30744.1"/>
    </source>
</evidence>
<feature type="compositionally biased region" description="Pro residues" evidence="1">
    <location>
        <begin position="332"/>
        <end position="343"/>
    </location>
</feature>
<organism evidence="2 3">
    <name type="scientific">Singulisphaera acidiphila (strain ATCC BAA-1392 / DSM 18658 / VKM B-2454 / MOB10)</name>
    <dbReference type="NCBI Taxonomy" id="886293"/>
    <lineage>
        <taxon>Bacteria</taxon>
        <taxon>Pseudomonadati</taxon>
        <taxon>Planctomycetota</taxon>
        <taxon>Planctomycetia</taxon>
        <taxon>Isosphaerales</taxon>
        <taxon>Isosphaeraceae</taxon>
        <taxon>Singulisphaera</taxon>
    </lineage>
</organism>